<dbReference type="SUPFAM" id="SSF103473">
    <property type="entry name" value="MFS general substrate transporter"/>
    <property type="match status" value="1"/>
</dbReference>
<keyword evidence="3" id="KW-0813">Transport</keyword>
<dbReference type="EMBL" id="JACGCM010001217">
    <property type="protein sequence ID" value="KAF6158826.1"/>
    <property type="molecule type" value="Genomic_DNA"/>
</dbReference>
<dbReference type="AlphaFoldDB" id="A0A7J7MVD3"/>
<feature type="transmembrane region" description="Helical" evidence="8">
    <location>
        <begin position="30"/>
        <end position="48"/>
    </location>
</feature>
<feature type="transmembrane region" description="Helical" evidence="8">
    <location>
        <begin position="207"/>
        <end position="226"/>
    </location>
</feature>
<dbReference type="Gene3D" id="1.20.1250.20">
    <property type="entry name" value="MFS general substrate transporter like domains"/>
    <property type="match status" value="2"/>
</dbReference>
<dbReference type="PANTHER" id="PTHR43184:SF12">
    <property type="entry name" value="SUGAR PHOSPHATE EXCHANGER 3"/>
    <property type="match status" value="1"/>
</dbReference>
<feature type="transmembrane region" description="Helical" evidence="8">
    <location>
        <begin position="476"/>
        <end position="499"/>
    </location>
</feature>
<keyword evidence="6 8" id="KW-1133">Transmembrane helix</keyword>
<name>A0A7J7MVD3_9MAGN</name>
<evidence type="ECO:0000256" key="4">
    <source>
        <dbReference type="ARBA" id="ARBA00022597"/>
    </source>
</evidence>
<dbReference type="InterPro" id="IPR000849">
    <property type="entry name" value="Sugar_P_transporter"/>
</dbReference>
<feature type="transmembrane region" description="Helical" evidence="8">
    <location>
        <begin position="139"/>
        <end position="161"/>
    </location>
</feature>
<dbReference type="InterPro" id="IPR036259">
    <property type="entry name" value="MFS_trans_sf"/>
</dbReference>
<keyword evidence="5 8" id="KW-0812">Transmembrane</keyword>
<keyword evidence="4" id="KW-0762">Sugar transport</keyword>
<comment type="subcellular location">
    <subcellularLocation>
        <location evidence="1">Membrane</location>
        <topology evidence="1">Multi-pass membrane protein</topology>
    </subcellularLocation>
</comment>
<evidence type="ECO:0000313" key="11">
    <source>
        <dbReference type="Proteomes" id="UP000541444"/>
    </source>
</evidence>
<dbReference type="PROSITE" id="PS50850">
    <property type="entry name" value="MFS"/>
    <property type="match status" value="1"/>
</dbReference>
<sequence length="535" mass="57655">MPGGLDAMRGTPPGIRLIRSLRGNEWSLKTYRYVVLLLTFIAYACYHASRKPSSIVKSVLDPVPGKASLMTVYPTYSWPLGEVFVREGNLSRVHGKGWEPFNGKDGTAKLGEIDVAFLACYSLGMYVAGHLGDTLDLRLFLTTGMIGSGIFVALFGMGYFWNIHNFWFYLVMQMIAGLFQATGWPSVVAVIGNWFGKRKRGLIMGVWNAHTSIGNISGSLLAASVLQYGWGWSFILPGALIFFGGIMVYLLLAAYPEDVGIPCPHGLDTHTPENGSKDEEANAMPRVGSMSRSNAVGLMEACMIPGVIPFALCLFFAKLVAYTFLYWLPFYLSQTAIGGEYVSVKSAGNLSTLFDVGGIVGGILAGYISDKLSARATTAATFMYAAIPAMLLYRVYGRVSKSLNILLMMVAGLFVNGPYALITTAVSADLGTHHSLKGNSRALATVTAIIDGTGSAGAALGPLLTGFLSSKGWDAVFAMLVIGAFIAGLLLSRLVLAEIVEKSSKHRQQGIAGNTIILQINFLFGMRIIMRKVLY</sequence>
<feature type="domain" description="Major facilitator superfamily (MFS) profile" evidence="9">
    <location>
        <begin position="37"/>
        <end position="501"/>
    </location>
</feature>
<gene>
    <name evidence="10" type="ORF">GIB67_012469</name>
</gene>
<comment type="caution">
    <text evidence="10">The sequence shown here is derived from an EMBL/GenBank/DDBJ whole genome shotgun (WGS) entry which is preliminary data.</text>
</comment>
<evidence type="ECO:0000256" key="3">
    <source>
        <dbReference type="ARBA" id="ARBA00022448"/>
    </source>
</evidence>
<comment type="similarity">
    <text evidence="2">Belongs to the major facilitator superfamily. Organophosphate:Pi antiporter (OPA) (TC 2.A.1.4) family.</text>
</comment>
<dbReference type="GO" id="GO:0016020">
    <property type="term" value="C:membrane"/>
    <property type="evidence" value="ECO:0007669"/>
    <property type="project" value="UniProtKB-SubCell"/>
</dbReference>
<dbReference type="PANTHER" id="PTHR43184">
    <property type="entry name" value="MAJOR FACILITATOR SUPERFAMILY TRANSPORTER 16, ISOFORM B"/>
    <property type="match status" value="1"/>
</dbReference>
<feature type="transmembrane region" description="Helical" evidence="8">
    <location>
        <begin position="402"/>
        <end position="422"/>
    </location>
</feature>
<keyword evidence="7 8" id="KW-0472">Membrane</keyword>
<feature type="transmembrane region" description="Helical" evidence="8">
    <location>
        <begin position="348"/>
        <end position="369"/>
    </location>
</feature>
<dbReference type="InterPro" id="IPR011701">
    <property type="entry name" value="MFS"/>
</dbReference>
<evidence type="ECO:0000256" key="7">
    <source>
        <dbReference type="ARBA" id="ARBA00023136"/>
    </source>
</evidence>
<evidence type="ECO:0000256" key="6">
    <source>
        <dbReference type="ARBA" id="ARBA00022989"/>
    </source>
</evidence>
<feature type="transmembrane region" description="Helical" evidence="8">
    <location>
        <begin position="307"/>
        <end position="328"/>
    </location>
</feature>
<evidence type="ECO:0000256" key="5">
    <source>
        <dbReference type="ARBA" id="ARBA00022692"/>
    </source>
</evidence>
<accession>A0A7J7MVD3</accession>
<dbReference type="CDD" id="cd17344">
    <property type="entry name" value="MFS_SLC37A1_2"/>
    <property type="match status" value="1"/>
</dbReference>
<evidence type="ECO:0000313" key="10">
    <source>
        <dbReference type="EMBL" id="KAF6158826.1"/>
    </source>
</evidence>
<dbReference type="PIRSF" id="PIRSF002808">
    <property type="entry name" value="Hexose_phosphate_transp"/>
    <property type="match status" value="1"/>
</dbReference>
<keyword evidence="11" id="KW-1185">Reference proteome</keyword>
<dbReference type="OrthoDB" id="3639251at2759"/>
<dbReference type="FunFam" id="1.20.1250.20:FF:000028">
    <property type="entry name" value="Sugar phosphate exchanger 3 isoform 1"/>
    <property type="match status" value="1"/>
</dbReference>
<dbReference type="InterPro" id="IPR020846">
    <property type="entry name" value="MFS_dom"/>
</dbReference>
<protein>
    <recommendedName>
        <fullName evidence="9">Major facilitator superfamily (MFS) profile domain-containing protein</fullName>
    </recommendedName>
</protein>
<proteinExistence type="inferred from homology"/>
<dbReference type="GO" id="GO:0061513">
    <property type="term" value="F:glucose 6-phosphate:phosphate antiporter activity"/>
    <property type="evidence" value="ECO:0007669"/>
    <property type="project" value="InterPro"/>
</dbReference>
<evidence type="ECO:0000256" key="1">
    <source>
        <dbReference type="ARBA" id="ARBA00004141"/>
    </source>
</evidence>
<feature type="transmembrane region" description="Helical" evidence="8">
    <location>
        <begin position="511"/>
        <end position="530"/>
    </location>
</feature>
<evidence type="ECO:0000256" key="2">
    <source>
        <dbReference type="ARBA" id="ARBA00009598"/>
    </source>
</evidence>
<evidence type="ECO:0000259" key="9">
    <source>
        <dbReference type="PROSITE" id="PS50850"/>
    </source>
</evidence>
<dbReference type="Pfam" id="PF07690">
    <property type="entry name" value="MFS_1"/>
    <property type="match status" value="1"/>
</dbReference>
<dbReference type="InterPro" id="IPR044740">
    <property type="entry name" value="SLC37A1_2"/>
</dbReference>
<feature type="transmembrane region" description="Helical" evidence="8">
    <location>
        <begin position="167"/>
        <end position="195"/>
    </location>
</feature>
<reference evidence="10 11" key="1">
    <citation type="journal article" date="2020" name="IScience">
        <title>Genome Sequencing of the Endangered Kingdonia uniflora (Circaeasteraceae, Ranunculales) Reveals Potential Mechanisms of Evolutionary Specialization.</title>
        <authorList>
            <person name="Sun Y."/>
            <person name="Deng T."/>
            <person name="Zhang A."/>
            <person name="Moore M.J."/>
            <person name="Landis J.B."/>
            <person name="Lin N."/>
            <person name="Zhang H."/>
            <person name="Zhang X."/>
            <person name="Huang J."/>
            <person name="Zhang X."/>
            <person name="Sun H."/>
            <person name="Wang H."/>
        </authorList>
    </citation>
    <scope>NUCLEOTIDE SEQUENCE [LARGE SCALE GENOMIC DNA]</scope>
    <source>
        <strain evidence="10">TB1705</strain>
        <tissue evidence="10">Leaf</tissue>
    </source>
</reference>
<dbReference type="GO" id="GO:0055062">
    <property type="term" value="P:phosphate ion homeostasis"/>
    <property type="evidence" value="ECO:0007669"/>
    <property type="project" value="UniProtKB-ARBA"/>
</dbReference>
<feature type="transmembrane region" description="Helical" evidence="8">
    <location>
        <begin position="376"/>
        <end position="396"/>
    </location>
</feature>
<feature type="transmembrane region" description="Helical" evidence="8">
    <location>
        <begin position="232"/>
        <end position="252"/>
    </location>
</feature>
<dbReference type="Proteomes" id="UP000541444">
    <property type="component" value="Unassembled WGS sequence"/>
</dbReference>
<evidence type="ECO:0000256" key="8">
    <source>
        <dbReference type="SAM" id="Phobius"/>
    </source>
</evidence>
<organism evidence="10 11">
    <name type="scientific">Kingdonia uniflora</name>
    <dbReference type="NCBI Taxonomy" id="39325"/>
    <lineage>
        <taxon>Eukaryota</taxon>
        <taxon>Viridiplantae</taxon>
        <taxon>Streptophyta</taxon>
        <taxon>Embryophyta</taxon>
        <taxon>Tracheophyta</taxon>
        <taxon>Spermatophyta</taxon>
        <taxon>Magnoliopsida</taxon>
        <taxon>Ranunculales</taxon>
        <taxon>Circaeasteraceae</taxon>
        <taxon>Kingdonia</taxon>
    </lineage>
</organism>
<dbReference type="FunFam" id="1.20.1250.20:FF:000050">
    <property type="entry name" value="glucose-6-phosphate exchanger SLC37A2 isoform X1"/>
    <property type="match status" value="1"/>
</dbReference>